<evidence type="ECO:0000313" key="2">
    <source>
        <dbReference type="Proteomes" id="UP000006729"/>
    </source>
</evidence>
<organism evidence="1 2">
    <name type="scientific">Populus trichocarpa</name>
    <name type="common">Western balsam poplar</name>
    <name type="synonym">Populus balsamifera subsp. trichocarpa</name>
    <dbReference type="NCBI Taxonomy" id="3694"/>
    <lineage>
        <taxon>Eukaryota</taxon>
        <taxon>Viridiplantae</taxon>
        <taxon>Streptophyta</taxon>
        <taxon>Embryophyta</taxon>
        <taxon>Tracheophyta</taxon>
        <taxon>Spermatophyta</taxon>
        <taxon>Magnoliopsida</taxon>
        <taxon>eudicotyledons</taxon>
        <taxon>Gunneridae</taxon>
        <taxon>Pentapetalae</taxon>
        <taxon>rosids</taxon>
        <taxon>fabids</taxon>
        <taxon>Malpighiales</taxon>
        <taxon>Salicaceae</taxon>
        <taxon>Saliceae</taxon>
        <taxon>Populus</taxon>
    </lineage>
</organism>
<name>A0ACC0TCM8_POPTR</name>
<comment type="caution">
    <text evidence="1">The sequence shown here is derived from an EMBL/GenBank/DDBJ whole genome shotgun (WGS) entry which is preliminary data.</text>
</comment>
<proteinExistence type="predicted"/>
<reference evidence="1 2" key="1">
    <citation type="journal article" date="2006" name="Science">
        <title>The genome of black cottonwood, Populus trichocarpa (Torr. &amp; Gray).</title>
        <authorList>
            <person name="Tuskan G.A."/>
            <person name="Difazio S."/>
            <person name="Jansson S."/>
            <person name="Bohlmann J."/>
            <person name="Grigoriev I."/>
            <person name="Hellsten U."/>
            <person name="Putnam N."/>
            <person name="Ralph S."/>
            <person name="Rombauts S."/>
            <person name="Salamov A."/>
            <person name="Schein J."/>
            <person name="Sterck L."/>
            <person name="Aerts A."/>
            <person name="Bhalerao R.R."/>
            <person name="Bhalerao R.P."/>
            <person name="Blaudez D."/>
            <person name="Boerjan W."/>
            <person name="Brun A."/>
            <person name="Brunner A."/>
            <person name="Busov V."/>
            <person name="Campbell M."/>
            <person name="Carlson J."/>
            <person name="Chalot M."/>
            <person name="Chapman J."/>
            <person name="Chen G.L."/>
            <person name="Cooper D."/>
            <person name="Coutinho P.M."/>
            <person name="Couturier J."/>
            <person name="Covert S."/>
            <person name="Cronk Q."/>
            <person name="Cunningham R."/>
            <person name="Davis J."/>
            <person name="Degroeve S."/>
            <person name="Dejardin A."/>
            <person name="Depamphilis C."/>
            <person name="Detter J."/>
            <person name="Dirks B."/>
            <person name="Dubchak I."/>
            <person name="Duplessis S."/>
            <person name="Ehlting J."/>
            <person name="Ellis B."/>
            <person name="Gendler K."/>
            <person name="Goodstein D."/>
            <person name="Gribskov M."/>
            <person name="Grimwood J."/>
            <person name="Groover A."/>
            <person name="Gunter L."/>
            <person name="Hamberger B."/>
            <person name="Heinze B."/>
            <person name="Helariutta Y."/>
            <person name="Henrissat B."/>
            <person name="Holligan D."/>
            <person name="Holt R."/>
            <person name="Huang W."/>
            <person name="Islam-Faridi N."/>
            <person name="Jones S."/>
            <person name="Jones-Rhoades M."/>
            <person name="Jorgensen R."/>
            <person name="Joshi C."/>
            <person name="Kangasjarvi J."/>
            <person name="Karlsson J."/>
            <person name="Kelleher C."/>
            <person name="Kirkpatrick R."/>
            <person name="Kirst M."/>
            <person name="Kohler A."/>
            <person name="Kalluri U."/>
            <person name="Larimer F."/>
            <person name="Leebens-Mack J."/>
            <person name="Leple J.C."/>
            <person name="Locascio P."/>
            <person name="Lou Y."/>
            <person name="Lucas S."/>
            <person name="Martin F."/>
            <person name="Montanini B."/>
            <person name="Napoli C."/>
            <person name="Nelson D.R."/>
            <person name="Nelson C."/>
            <person name="Nieminen K."/>
            <person name="Nilsson O."/>
            <person name="Pereda V."/>
            <person name="Peter G."/>
            <person name="Philippe R."/>
            <person name="Pilate G."/>
            <person name="Poliakov A."/>
            <person name="Razumovskaya J."/>
            <person name="Richardson P."/>
            <person name="Rinaldi C."/>
            <person name="Ritland K."/>
            <person name="Rouze P."/>
            <person name="Ryaboy D."/>
            <person name="Schmutz J."/>
            <person name="Schrader J."/>
            <person name="Segerman B."/>
            <person name="Shin H."/>
            <person name="Siddiqui A."/>
            <person name="Sterky F."/>
            <person name="Terry A."/>
            <person name="Tsai C.J."/>
            <person name="Uberbacher E."/>
            <person name="Unneberg P."/>
            <person name="Vahala J."/>
            <person name="Wall K."/>
            <person name="Wessler S."/>
            <person name="Yang G."/>
            <person name="Yin T."/>
            <person name="Douglas C."/>
            <person name="Marra M."/>
            <person name="Sandberg G."/>
            <person name="Van de Peer Y."/>
            <person name="Rokhsar D."/>
        </authorList>
    </citation>
    <scope>NUCLEOTIDE SEQUENCE [LARGE SCALE GENOMIC DNA]</scope>
    <source>
        <strain evidence="2">cv. Nisqually</strain>
    </source>
</reference>
<protein>
    <submittedName>
        <fullName evidence="1">Uncharacterized protein</fullName>
    </submittedName>
</protein>
<dbReference type="Proteomes" id="UP000006729">
    <property type="component" value="Chromosome 2"/>
</dbReference>
<evidence type="ECO:0000313" key="1">
    <source>
        <dbReference type="EMBL" id="KAI9399236.1"/>
    </source>
</evidence>
<dbReference type="EMBL" id="CM009291">
    <property type="protein sequence ID" value="KAI9399236.1"/>
    <property type="molecule type" value="Genomic_DNA"/>
</dbReference>
<accession>A0ACC0TCM8</accession>
<gene>
    <name evidence="1" type="ORF">POPTR_002G066450v4</name>
</gene>
<sequence length="2322" mass="253986">MEEVERDFHGMKRKQLQALCKKHGIPANKSNAEMADLLTLTLKRIENPKGQGQGEVQNVSDSMKVTKILKNVKFKPDVEIREYEPSVYKGRKRRRSMVNYGKVIGSPPGSRNREQRTVGRNVDEVVGKKRGRGREKKGSVGVENVDVSDNSRPPVITKEGDVQLVKGEDKSGRRRLRSREVVIEENVEGGEGELVVSRKNSKRGGSRKRGNRDGIRFSDEVSEENVSAKDDAKPANAPSGSRRNARKNESTSLLSVDFGKTESFGKTTRSRAKLRENTSSITADKAETVEVQDEYEKVLQTEEILKGAGRNALGRKSFVPRKRLVVEILSEEGVESVKGGRRSRRNTSKKEGTSLTSGCFCKTEIVGWTSRSRSKLEENTSSVTANKAETIEIQDESQKVLHLEEPLKDFGRYALRRKSIVPQKGVAVETVSKKDLESAKDARRSKRNMAKATDSKPIVQVVTRRRTRFGAQATVESADEITEVNKEHNKAVQLEEFLNAQDRNASRQKSFTAQKGQVESEGPDAKIETIKQSRNADLKFANKVEASGQFSSEIEKAPISIGHVRGSRSNTVVLSPAFATGELGIGEAVGMVGCLKRKRGPTLETDSSTVGECLAGKPSRELAQHASRGNLVGSTVPGKIVEKKQHGISAVPVMVEEALFTEETQIEDTGLTMPEATGDKPNFSLSCSKEVFETSDKKGSESKTSEMRTNFSEVAAGCSNIQEGVDTKTNLQETPSPTSTSVMLCFANQEIPENASQPIVLNEEANTVAGDMEKLAVDAIIEVAVDDPSSRSKEEGGADLGNDNLDEHGQTELQTNASDTFPLANRFSFAKQSDFSGLENGLERKELREDVHLESGDVNDCSTELVDRTSAVEGGFCDLENTGQKIRTNKNEHEEASCDDRPSPAAGEKMVSFITEINLQEDGDVLLIQAAEENQNFISEENSSNVLLVSRRTCTHELLHGEGTCLSAPEKGTDEGENGSVTLVPLQFTGIGKQRLSFYAGDSSEDRKMQHHDEKSTEKINSSCTDEKHVLEENEAAADALPQSSLQEKKEVTFAMKTDICAVETTGESEVTTHSDSGKASTGVNSSPILFEKLGGYNEMNAMRNCSIDASIDVPVSKSHEAVMVMESGRNMDGESDAEQSEFKEEKSGCAVETVHGDDNVCQKVSAEANASSLTWLISKEMEGFEGKTFDMMMGRHSDFLISSKELASGKNTARYQCDQVVRKESVTGALLFELCDHSISDEVAGKADATLTPTIYKELESFGGKKVGSRGNTSKSIEGINMWTDQQIISIGSDSNAGTFTQGMNDGFDEEKTAEVSDGDLYDHISKYGEAADKESLIMTTEKLDMSDTQNEGTAQRNCPVGLGNLFSDYGGEFLKINDAGRNASPDIASADCEGIDETSNGFMGSELELGVKAGKFDDLKEVNALELERSASVSLENRISMDVIAAFNVEKMEDDSKLYQSNIDDENECSIVSLPQVTPKGIAEHSVEEGLLHASKDDCSAALNDASKNIKADRAGSVAVIGKICFEKTEGCTKWTERTPISPQIPISSGKKAQQSSLEQKLFAESSGICGMGSSTDAVSELNVLLSHVAGEKYKSHPGSKSIGNEAGLKVMASNDREQVPLELLTGSDASALFTNWEVNLIQGSGEEDLVEESDGEASKDNLISNDSEHTAWMNKNVEEVLFTNREVNLILGNGEQDQVEKSGVASEDNLISNDPLDEHVAKTSISNETLDDAPLDLKVDNIYYSDIQDTCEIGSGAIDKVSSGAAAKMDMLEEVVIGGIPQTVIPTEASQEMAEIPLQERFLSCSKSEESLSPDTPCRLPEITSGASVVQRNGPESYKGEFVPQLYCKDMRSHGGEETTCDYRGSIPTEQGEFHQGDFKVLIAQKVGAEEVREALATDNTNLESNPSDPQEVAIEQANEHPDALNESLLMVGLDYPTQNQQSCGCSLRGDCKHALKERESHSIETEATNCLHQLDVGVFSEEIVDFGNGFVTSPFKRQRDVDSSAGTSVSAFQHRITENDAWVLNLFFEENEQDENQTSVARFLHTNLRNEGAGKVYENIAVTEQAAIQVDEEQHGELWQVMDEQIEEEKHTYFSVSDEPSFEDVEGSKKKDCALLEIDSIQERINCENHQNKSVNTEHSYDSKEKEILIDVNEVNGYHDDVSSEQMGERNSSYLKQYNNESLSVEDIGVIENLSVNVSSKPNISTLDQSTEIINSTSSQDIAVRNDQTHQLKLPSSQKGVSCDKEEETHSSDAKQLTTSLVRREARKTGFVQATPQKMVTYTGMKENLASIKMEKRGNMTAPNPLSKRRALGNLRNN</sequence>
<keyword evidence="2" id="KW-1185">Reference proteome</keyword>